<evidence type="ECO:0000259" key="3">
    <source>
        <dbReference type="Pfam" id="PF13843"/>
    </source>
</evidence>
<proteinExistence type="predicted"/>
<feature type="compositionally biased region" description="Acidic residues" evidence="1">
    <location>
        <begin position="93"/>
        <end position="104"/>
    </location>
</feature>
<evidence type="ECO:0000256" key="1">
    <source>
        <dbReference type="SAM" id="MobiDB-lite"/>
    </source>
</evidence>
<feature type="domain" description="PiggyBac transposable element-derived protein 4 C-terminal zinc-finger" evidence="2">
    <location>
        <begin position="510"/>
        <end position="555"/>
    </location>
</feature>
<dbReference type="PANTHER" id="PTHR46599:SF3">
    <property type="entry name" value="PIGGYBAC TRANSPOSABLE ELEMENT-DERIVED PROTEIN 4"/>
    <property type="match status" value="1"/>
</dbReference>
<dbReference type="EMBL" id="JAINUF010000011">
    <property type="protein sequence ID" value="KAJ8346590.1"/>
    <property type="molecule type" value="Genomic_DNA"/>
</dbReference>
<feature type="domain" description="PiggyBac transposable element-derived protein" evidence="3">
    <location>
        <begin position="212"/>
        <end position="448"/>
    </location>
</feature>
<feature type="region of interest" description="Disordered" evidence="1">
    <location>
        <begin position="57"/>
        <end position="125"/>
    </location>
</feature>
<dbReference type="InterPro" id="IPR029526">
    <property type="entry name" value="PGBD"/>
</dbReference>
<dbReference type="Pfam" id="PF13843">
    <property type="entry name" value="DDE_Tnp_1_7"/>
    <property type="match status" value="1"/>
</dbReference>
<name>A0A9Q1EWX7_SYNKA</name>
<sequence>MGLRAPLTCTHHLSLNTSIRVSENSISELEYRCRINMFTNSRRRELTDEEIREIFFNSDDEGDYNTKSSGSDSDSEERLPPNLVSLERNPELGEGDDDVEENPEEGPSVVPCSRPEGPVPVEEVRSSDWRTAVDFTPPGPGIEFDSSISGVQNPPETPTAVNCFKMFLSVETVGEIVEETNRYASEQQGKTAIGVIGKLSKWEIYPEGVLEYTSAFKRSFIPYKDLCVDESLMLWKGRLGFRQYIPSKRHRFGIKFFVLCDVVTGYVQDMVIYTGATTSIESVEGLGVSGSVVMTLLAPHLGKGHVLYVDNWYSSPTLFQHLLHQGTGACGTVRLNRRGMPTFPKKMKRGEVTFRENGTQLAVKWQDKRDVNFLTTVHPSSMAQSGRLDHFTGEPKVKPACVLDYNKKMGAVDRADMITSFVDCARKSTKWYKKLFFHLLDTAVLNAYTVHRKLSEERMPYKDFRLKLVKELIQEHPLPRRSTGGRPCINTPLRLTGRHFPSFVPPTEAQGQSTRRHCRVCLYTTRRKRERKLTRYMCSSCDTALCPAPCFEEFHTLKNY</sequence>
<evidence type="ECO:0000313" key="4">
    <source>
        <dbReference type="EMBL" id="KAJ8346590.1"/>
    </source>
</evidence>
<protein>
    <recommendedName>
        <fullName evidence="6">PiggyBac transposable element-derived protein 4-like</fullName>
    </recommendedName>
</protein>
<dbReference type="Pfam" id="PF13842">
    <property type="entry name" value="zf-Tnp_2"/>
    <property type="match status" value="1"/>
</dbReference>
<organism evidence="4 5">
    <name type="scientific">Synaphobranchus kaupii</name>
    <name type="common">Kaup's arrowtooth eel</name>
    <dbReference type="NCBI Taxonomy" id="118154"/>
    <lineage>
        <taxon>Eukaryota</taxon>
        <taxon>Metazoa</taxon>
        <taxon>Chordata</taxon>
        <taxon>Craniata</taxon>
        <taxon>Vertebrata</taxon>
        <taxon>Euteleostomi</taxon>
        <taxon>Actinopterygii</taxon>
        <taxon>Neopterygii</taxon>
        <taxon>Teleostei</taxon>
        <taxon>Anguilliformes</taxon>
        <taxon>Synaphobranchidae</taxon>
        <taxon>Synaphobranchus</taxon>
    </lineage>
</organism>
<reference evidence="4" key="1">
    <citation type="journal article" date="2023" name="Science">
        <title>Genome structures resolve the early diversification of teleost fishes.</title>
        <authorList>
            <person name="Parey E."/>
            <person name="Louis A."/>
            <person name="Montfort J."/>
            <person name="Bouchez O."/>
            <person name="Roques C."/>
            <person name="Iampietro C."/>
            <person name="Lluch J."/>
            <person name="Castinel A."/>
            <person name="Donnadieu C."/>
            <person name="Desvignes T."/>
            <person name="Floi Bucao C."/>
            <person name="Jouanno E."/>
            <person name="Wen M."/>
            <person name="Mejri S."/>
            <person name="Dirks R."/>
            <person name="Jansen H."/>
            <person name="Henkel C."/>
            <person name="Chen W.J."/>
            <person name="Zahm M."/>
            <person name="Cabau C."/>
            <person name="Klopp C."/>
            <person name="Thompson A.W."/>
            <person name="Robinson-Rechavi M."/>
            <person name="Braasch I."/>
            <person name="Lecointre G."/>
            <person name="Bobe J."/>
            <person name="Postlethwait J.H."/>
            <person name="Berthelot C."/>
            <person name="Roest Crollius H."/>
            <person name="Guiguen Y."/>
        </authorList>
    </citation>
    <scope>NUCLEOTIDE SEQUENCE</scope>
    <source>
        <strain evidence="4">WJC10195</strain>
    </source>
</reference>
<evidence type="ECO:0000259" key="2">
    <source>
        <dbReference type="Pfam" id="PF13842"/>
    </source>
</evidence>
<dbReference type="Proteomes" id="UP001152622">
    <property type="component" value="Chromosome 11"/>
</dbReference>
<comment type="caution">
    <text evidence="4">The sequence shown here is derived from an EMBL/GenBank/DDBJ whole genome shotgun (WGS) entry which is preliminary data.</text>
</comment>
<dbReference type="PANTHER" id="PTHR46599">
    <property type="entry name" value="PIGGYBAC TRANSPOSABLE ELEMENT-DERIVED PROTEIN 4"/>
    <property type="match status" value="1"/>
</dbReference>
<dbReference type="AlphaFoldDB" id="A0A9Q1EWX7"/>
<accession>A0A9Q1EWX7</accession>
<evidence type="ECO:0000313" key="5">
    <source>
        <dbReference type="Proteomes" id="UP001152622"/>
    </source>
</evidence>
<keyword evidence="5" id="KW-1185">Reference proteome</keyword>
<gene>
    <name evidence="4" type="ORF">SKAU_G00279910</name>
</gene>
<dbReference type="InterPro" id="IPR032718">
    <property type="entry name" value="PGBD4_Znf_C"/>
</dbReference>
<evidence type="ECO:0008006" key="6">
    <source>
        <dbReference type="Google" id="ProtNLM"/>
    </source>
</evidence>
<dbReference type="OrthoDB" id="9986773at2759"/>